<name>A0A8J4E0M8_9ACTN</name>
<dbReference type="Pfam" id="PF07103">
    <property type="entry name" value="DUF1365"/>
    <property type="match status" value="1"/>
</dbReference>
<protein>
    <submittedName>
        <fullName evidence="1">DUF1365 domain-containing protein</fullName>
    </submittedName>
</protein>
<comment type="caution">
    <text evidence="1">The sequence shown here is derived from an EMBL/GenBank/DDBJ whole genome shotgun (WGS) entry which is preliminary data.</text>
</comment>
<dbReference type="InterPro" id="IPR010775">
    <property type="entry name" value="DUF1365"/>
</dbReference>
<dbReference type="EMBL" id="BOPG01000029">
    <property type="protein sequence ID" value="GIJ57129.1"/>
    <property type="molecule type" value="Genomic_DNA"/>
</dbReference>
<evidence type="ECO:0000313" key="1">
    <source>
        <dbReference type="EMBL" id="GIJ57129.1"/>
    </source>
</evidence>
<dbReference type="Proteomes" id="UP000612585">
    <property type="component" value="Unassembled WGS sequence"/>
</dbReference>
<evidence type="ECO:0000313" key="2">
    <source>
        <dbReference type="Proteomes" id="UP000612585"/>
    </source>
</evidence>
<keyword evidence="2" id="KW-1185">Reference proteome</keyword>
<dbReference type="PANTHER" id="PTHR33973:SF4">
    <property type="entry name" value="OS07G0153300 PROTEIN"/>
    <property type="match status" value="1"/>
</dbReference>
<reference evidence="1" key="1">
    <citation type="submission" date="2021-01" db="EMBL/GenBank/DDBJ databases">
        <title>Whole genome shotgun sequence of Virgisporangium aurantiacum NBRC 16421.</title>
        <authorList>
            <person name="Komaki H."/>
            <person name="Tamura T."/>
        </authorList>
    </citation>
    <scope>NUCLEOTIDE SEQUENCE</scope>
    <source>
        <strain evidence="1">NBRC 16421</strain>
    </source>
</reference>
<proteinExistence type="predicted"/>
<sequence length="250" mass="28593">MVSAAVMYECVLRHMRMMPVRHDFRYRTYQWLVDLDDLPRLPALLRPLARFEARDHLGDPRATIRSNVDSFLSRHGIDLAGGRVLMLANARVFGHHLNPLTLFWCRHADGTPAAVIAEVHNTYRERHCYLLLPDHTGRAEIVKDFYVSPFFPVDGAYLLRAPEPDGRLAVSVVLRRGDGTAFVASLRGRRRTARTATLVRLALRYPWVTLLASARIRLHGVRLYLRGLPVQSRPSARVDVRRERSGNDDQ</sequence>
<organism evidence="1 2">
    <name type="scientific">Virgisporangium aurantiacum</name>
    <dbReference type="NCBI Taxonomy" id="175570"/>
    <lineage>
        <taxon>Bacteria</taxon>
        <taxon>Bacillati</taxon>
        <taxon>Actinomycetota</taxon>
        <taxon>Actinomycetes</taxon>
        <taxon>Micromonosporales</taxon>
        <taxon>Micromonosporaceae</taxon>
        <taxon>Virgisporangium</taxon>
    </lineage>
</organism>
<dbReference type="PANTHER" id="PTHR33973">
    <property type="entry name" value="OS07G0153300 PROTEIN"/>
    <property type="match status" value="1"/>
</dbReference>
<gene>
    <name evidence="1" type="ORF">Vau01_046450</name>
</gene>
<dbReference type="AlphaFoldDB" id="A0A8J4E0M8"/>
<accession>A0A8J4E0M8</accession>